<feature type="domain" description="YjiS-like" evidence="1">
    <location>
        <begin position="34"/>
        <end position="51"/>
    </location>
</feature>
<evidence type="ECO:0000313" key="2">
    <source>
        <dbReference type="EMBL" id="AKS45456.1"/>
    </source>
</evidence>
<keyword evidence="3" id="KW-1185">Reference proteome</keyword>
<dbReference type="OrthoDB" id="8096613at2"/>
<dbReference type="STRING" id="1458307.OSB_08970"/>
<name>A0A0K0Y3J4_9RHOB</name>
<evidence type="ECO:0000313" key="3">
    <source>
        <dbReference type="Proteomes" id="UP000067444"/>
    </source>
</evidence>
<dbReference type="KEGG" id="otm:OSB_08970"/>
<dbReference type="EMBL" id="CP012160">
    <property type="protein sequence ID" value="AKS45456.1"/>
    <property type="molecule type" value="Genomic_DNA"/>
</dbReference>
<dbReference type="RefSeq" id="WP_049833845.1">
    <property type="nucleotide sequence ID" value="NZ_CP012160.1"/>
</dbReference>
<protein>
    <recommendedName>
        <fullName evidence="1">YjiS-like domain-containing protein</fullName>
    </recommendedName>
</protein>
<dbReference type="Proteomes" id="UP000067444">
    <property type="component" value="Chromosome"/>
</dbReference>
<dbReference type="AlphaFoldDB" id="A0A0K0Y3J4"/>
<dbReference type="InterPro" id="IPR009506">
    <property type="entry name" value="YjiS-like"/>
</dbReference>
<sequence length="71" mass="7870">MTLSLSRTTAATCTPARKARVPSLFTFLTVWKERRELAALSETRLKDIGISSHAAAIEAARPAWDLPTRCR</sequence>
<accession>A0A0K0Y3J4</accession>
<reference evidence="2 3" key="1">
    <citation type="journal article" date="2015" name="Genome Announc.">
        <title>Closed Genome Sequence of Octadecabacter temperatus SB1, the First Mesophilic Species of the Genus Octadecabacter.</title>
        <authorList>
            <person name="Voget S."/>
            <person name="Billerbeck S."/>
            <person name="Simon M."/>
            <person name="Daniel R."/>
        </authorList>
    </citation>
    <scope>NUCLEOTIDE SEQUENCE [LARGE SCALE GENOMIC DNA]</scope>
    <source>
        <strain evidence="2 3">SB1</strain>
    </source>
</reference>
<proteinExistence type="predicted"/>
<gene>
    <name evidence="2" type="ORF">OSB_08970</name>
</gene>
<evidence type="ECO:0000259" key="1">
    <source>
        <dbReference type="Pfam" id="PF06568"/>
    </source>
</evidence>
<organism evidence="2 3">
    <name type="scientific">Octadecabacter temperatus</name>
    <dbReference type="NCBI Taxonomy" id="1458307"/>
    <lineage>
        <taxon>Bacteria</taxon>
        <taxon>Pseudomonadati</taxon>
        <taxon>Pseudomonadota</taxon>
        <taxon>Alphaproteobacteria</taxon>
        <taxon>Rhodobacterales</taxon>
        <taxon>Roseobacteraceae</taxon>
        <taxon>Octadecabacter</taxon>
    </lineage>
</organism>
<dbReference type="Pfam" id="PF06568">
    <property type="entry name" value="YjiS-like"/>
    <property type="match status" value="1"/>
</dbReference>